<protein>
    <submittedName>
        <fullName evidence="1">Uncharacterized protein</fullName>
    </submittedName>
</protein>
<keyword evidence="2" id="KW-1185">Reference proteome</keyword>
<dbReference type="HOGENOM" id="CLU_2997099_0_0_1"/>
<sequence length="57" mass="6402">MYNRWGGEKDCWKITAVDSEGCTPAGKSRHTGGRPIHRHAYGYGFGNRTPYTPYPPC</sequence>
<organism evidence="1 2">
    <name type="scientific">Paxillus rubicundulus Ve08.2h10</name>
    <dbReference type="NCBI Taxonomy" id="930991"/>
    <lineage>
        <taxon>Eukaryota</taxon>
        <taxon>Fungi</taxon>
        <taxon>Dikarya</taxon>
        <taxon>Basidiomycota</taxon>
        <taxon>Agaricomycotina</taxon>
        <taxon>Agaricomycetes</taxon>
        <taxon>Agaricomycetidae</taxon>
        <taxon>Boletales</taxon>
        <taxon>Paxilineae</taxon>
        <taxon>Paxillaceae</taxon>
        <taxon>Paxillus</taxon>
    </lineage>
</organism>
<dbReference type="InParanoid" id="A0A0D0D707"/>
<reference evidence="1 2" key="1">
    <citation type="submission" date="2014-04" db="EMBL/GenBank/DDBJ databases">
        <authorList>
            <consortium name="DOE Joint Genome Institute"/>
            <person name="Kuo A."/>
            <person name="Kohler A."/>
            <person name="Jargeat P."/>
            <person name="Nagy L.G."/>
            <person name="Floudas D."/>
            <person name="Copeland A."/>
            <person name="Barry K.W."/>
            <person name="Cichocki N."/>
            <person name="Veneault-Fourrey C."/>
            <person name="LaButti K."/>
            <person name="Lindquist E.A."/>
            <person name="Lipzen A."/>
            <person name="Lundell T."/>
            <person name="Morin E."/>
            <person name="Murat C."/>
            <person name="Sun H."/>
            <person name="Tunlid A."/>
            <person name="Henrissat B."/>
            <person name="Grigoriev I.V."/>
            <person name="Hibbett D.S."/>
            <person name="Martin F."/>
            <person name="Nordberg H.P."/>
            <person name="Cantor M.N."/>
            <person name="Hua S.X."/>
        </authorList>
    </citation>
    <scope>NUCLEOTIDE SEQUENCE [LARGE SCALE GENOMIC DNA]</scope>
    <source>
        <strain evidence="1 2">Ve08.2h10</strain>
    </source>
</reference>
<gene>
    <name evidence="1" type="ORF">PAXRUDRAFT_835514</name>
</gene>
<dbReference type="AlphaFoldDB" id="A0A0D0D707"/>
<dbReference type="EMBL" id="KN827756">
    <property type="protein sequence ID" value="KIK75954.1"/>
    <property type="molecule type" value="Genomic_DNA"/>
</dbReference>
<name>A0A0D0D707_9AGAM</name>
<dbReference type="Proteomes" id="UP000054538">
    <property type="component" value="Unassembled WGS sequence"/>
</dbReference>
<accession>A0A0D0D707</accession>
<evidence type="ECO:0000313" key="1">
    <source>
        <dbReference type="EMBL" id="KIK75954.1"/>
    </source>
</evidence>
<proteinExistence type="predicted"/>
<reference evidence="2" key="2">
    <citation type="submission" date="2015-01" db="EMBL/GenBank/DDBJ databases">
        <title>Evolutionary Origins and Diversification of the Mycorrhizal Mutualists.</title>
        <authorList>
            <consortium name="DOE Joint Genome Institute"/>
            <consortium name="Mycorrhizal Genomics Consortium"/>
            <person name="Kohler A."/>
            <person name="Kuo A."/>
            <person name="Nagy L.G."/>
            <person name="Floudas D."/>
            <person name="Copeland A."/>
            <person name="Barry K.W."/>
            <person name="Cichocki N."/>
            <person name="Veneault-Fourrey C."/>
            <person name="LaButti K."/>
            <person name="Lindquist E.A."/>
            <person name="Lipzen A."/>
            <person name="Lundell T."/>
            <person name="Morin E."/>
            <person name="Murat C."/>
            <person name="Riley R."/>
            <person name="Ohm R."/>
            <person name="Sun H."/>
            <person name="Tunlid A."/>
            <person name="Henrissat B."/>
            <person name="Grigoriev I.V."/>
            <person name="Hibbett D.S."/>
            <person name="Martin F."/>
        </authorList>
    </citation>
    <scope>NUCLEOTIDE SEQUENCE [LARGE SCALE GENOMIC DNA]</scope>
    <source>
        <strain evidence="2">Ve08.2h10</strain>
    </source>
</reference>
<evidence type="ECO:0000313" key="2">
    <source>
        <dbReference type="Proteomes" id="UP000054538"/>
    </source>
</evidence>